<evidence type="ECO:0000313" key="1">
    <source>
        <dbReference type="EMBL" id="MEQ2192172.1"/>
    </source>
</evidence>
<keyword evidence="2" id="KW-1185">Reference proteome</keyword>
<dbReference type="PANTHER" id="PTHR15143">
    <property type="entry name" value="TELETHONIN"/>
    <property type="match status" value="1"/>
</dbReference>
<evidence type="ECO:0000313" key="2">
    <source>
        <dbReference type="Proteomes" id="UP001434883"/>
    </source>
</evidence>
<gene>
    <name evidence="1" type="ORF">XENOCAPTIV_008093</name>
</gene>
<dbReference type="InterPro" id="IPR015667">
    <property type="entry name" value="Telethonin"/>
</dbReference>
<dbReference type="PANTHER" id="PTHR15143:SF0">
    <property type="entry name" value="TELETHONIN"/>
    <property type="match status" value="1"/>
</dbReference>
<proteinExistence type="predicted"/>
<accession>A0ABV0Q9N8</accession>
<reference evidence="1 2" key="1">
    <citation type="submission" date="2021-06" db="EMBL/GenBank/DDBJ databases">
        <authorList>
            <person name="Palmer J.M."/>
        </authorList>
    </citation>
    <scope>NUCLEOTIDE SEQUENCE [LARGE SCALE GENOMIC DNA]</scope>
    <source>
        <strain evidence="1 2">XC_2019</strain>
        <tissue evidence="1">Muscle</tissue>
    </source>
</reference>
<dbReference type="Proteomes" id="UP001434883">
    <property type="component" value="Unassembled WGS sequence"/>
</dbReference>
<dbReference type="Pfam" id="PF09470">
    <property type="entry name" value="Telethonin"/>
    <property type="match status" value="1"/>
</dbReference>
<sequence length="190" mass="22263">MHCVSRGGSYLVNSYCDLQEDNLWKKESYSSCWINVVLETRPQYREHLLAQHIPHTLTPLTEPDHWSRRVCVLCSRMTLSETDSVRRESYKQQQVAHLMVERSLRQTLKLGTERGVTTEYQLPFFNKCKEPQRFTRTEEPVIVGKGKLEANREEGPTKTQDLCKPVRENFRASSLMSSPREVSHRVQRRV</sequence>
<dbReference type="Gene3D" id="2.20.160.10">
    <property type="entry name" value="titin domain like"/>
    <property type="match status" value="1"/>
</dbReference>
<comment type="caution">
    <text evidence="1">The sequence shown here is derived from an EMBL/GenBank/DDBJ whole genome shotgun (WGS) entry which is preliminary data.</text>
</comment>
<name>A0ABV0Q9N8_9TELE</name>
<organism evidence="1 2">
    <name type="scientific">Xenoophorus captivus</name>
    <dbReference type="NCBI Taxonomy" id="1517983"/>
    <lineage>
        <taxon>Eukaryota</taxon>
        <taxon>Metazoa</taxon>
        <taxon>Chordata</taxon>
        <taxon>Craniata</taxon>
        <taxon>Vertebrata</taxon>
        <taxon>Euteleostomi</taxon>
        <taxon>Actinopterygii</taxon>
        <taxon>Neopterygii</taxon>
        <taxon>Teleostei</taxon>
        <taxon>Neoteleostei</taxon>
        <taxon>Acanthomorphata</taxon>
        <taxon>Ovalentaria</taxon>
        <taxon>Atherinomorphae</taxon>
        <taxon>Cyprinodontiformes</taxon>
        <taxon>Goodeidae</taxon>
        <taxon>Xenoophorus</taxon>
    </lineage>
</organism>
<protein>
    <submittedName>
        <fullName evidence="1">Uncharacterized protein</fullName>
    </submittedName>
</protein>
<dbReference type="EMBL" id="JAHRIN010001935">
    <property type="protein sequence ID" value="MEQ2192172.1"/>
    <property type="molecule type" value="Genomic_DNA"/>
</dbReference>
<dbReference type="InterPro" id="IPR023111">
    <property type="entry name" value="Titin-like_dom_sf"/>
</dbReference>